<dbReference type="Proteomes" id="UP001407347">
    <property type="component" value="Unassembled WGS sequence"/>
</dbReference>
<evidence type="ECO:0000313" key="2">
    <source>
        <dbReference type="EMBL" id="MEN3238244.1"/>
    </source>
</evidence>
<reference evidence="2 3" key="1">
    <citation type="journal article" date="2023" name="PLoS ONE">
        <title>Complete genome assembly of Hawai'i environmental nontuberculous mycobacteria reveals unexpected co-isolation with methylobacteria.</title>
        <authorList>
            <person name="Hendrix J."/>
            <person name="Epperson L.E."/>
            <person name="Tong E.I."/>
            <person name="Chan Y.L."/>
            <person name="Hasan N.A."/>
            <person name="Dawrs S.N."/>
            <person name="Norton G.J."/>
            <person name="Virdi R."/>
            <person name="Crooks J.L."/>
            <person name="Chan E.D."/>
            <person name="Honda J.R."/>
            <person name="Strong M."/>
        </authorList>
    </citation>
    <scope>NUCLEOTIDE SEQUENCE [LARGE SCALE GENOMIC DNA]</scope>
    <source>
        <strain evidence="2 3">NJH_HI04-1</strain>
    </source>
</reference>
<evidence type="ECO:0000256" key="1">
    <source>
        <dbReference type="SAM" id="MobiDB-lite"/>
    </source>
</evidence>
<feature type="region of interest" description="Disordered" evidence="1">
    <location>
        <begin position="1"/>
        <end position="29"/>
    </location>
</feature>
<comment type="caution">
    <text evidence="2">The sequence shown here is derived from an EMBL/GenBank/DDBJ whole genome shotgun (WGS) entry which is preliminary data.</text>
</comment>
<protein>
    <submittedName>
        <fullName evidence="2">Uncharacterized protein</fullName>
    </submittedName>
</protein>
<evidence type="ECO:0000313" key="3">
    <source>
        <dbReference type="Proteomes" id="UP001407347"/>
    </source>
</evidence>
<keyword evidence="3" id="KW-1185">Reference proteome</keyword>
<accession>A0ABV0A4D0</accession>
<gene>
    <name evidence="2" type="ORF">PUR29_32880</name>
</gene>
<name>A0ABV0A4D0_9HYPH</name>
<dbReference type="EMBL" id="JAQYXP010000005">
    <property type="protein sequence ID" value="MEN3238244.1"/>
    <property type="molecule type" value="Genomic_DNA"/>
</dbReference>
<dbReference type="RefSeq" id="WP_346013545.1">
    <property type="nucleotide sequence ID" value="NZ_JAQYXP010000005.1"/>
</dbReference>
<sequence length="70" mass="7697">MRKRDRFQTVGDYAERERQKAELAQQARTAPGPEIPLCCECGRPAIPAWGDADGTVYGPCHAPGSLRRPS</sequence>
<organism evidence="2 3">
    <name type="scientific">Methylobacterium ajmalii</name>
    <dbReference type="NCBI Taxonomy" id="2738439"/>
    <lineage>
        <taxon>Bacteria</taxon>
        <taxon>Pseudomonadati</taxon>
        <taxon>Pseudomonadota</taxon>
        <taxon>Alphaproteobacteria</taxon>
        <taxon>Hyphomicrobiales</taxon>
        <taxon>Methylobacteriaceae</taxon>
        <taxon>Methylobacterium</taxon>
    </lineage>
</organism>
<proteinExistence type="predicted"/>